<proteinExistence type="inferred from homology"/>
<name>A0ABM3KNS7_CUCME</name>
<keyword evidence="8 11" id="KW-0560">Oxidoreductase</keyword>
<dbReference type="Pfam" id="PF00067">
    <property type="entry name" value="p450"/>
    <property type="match status" value="1"/>
</dbReference>
<keyword evidence="10 12" id="KW-0472">Membrane</keyword>
<dbReference type="Gene3D" id="1.10.630.10">
    <property type="entry name" value="Cytochrome P450"/>
    <property type="match status" value="1"/>
</dbReference>
<evidence type="ECO:0000256" key="6">
    <source>
        <dbReference type="ARBA" id="ARBA00022723"/>
    </source>
</evidence>
<evidence type="ECO:0000313" key="14">
    <source>
        <dbReference type="RefSeq" id="XP_050939443.1"/>
    </source>
</evidence>
<keyword evidence="4 11" id="KW-0349">Heme</keyword>
<keyword evidence="9 11" id="KW-0408">Iron</keyword>
<evidence type="ECO:0000256" key="12">
    <source>
        <dbReference type="SAM" id="Phobius"/>
    </source>
</evidence>
<dbReference type="PRINTS" id="PR00463">
    <property type="entry name" value="EP450I"/>
</dbReference>
<protein>
    <submittedName>
        <fullName evidence="14">Beta-amyrin 11-oxidase-like</fullName>
    </submittedName>
</protein>
<evidence type="ECO:0000256" key="4">
    <source>
        <dbReference type="ARBA" id="ARBA00022617"/>
    </source>
</evidence>
<evidence type="ECO:0000256" key="5">
    <source>
        <dbReference type="ARBA" id="ARBA00022692"/>
    </source>
</evidence>
<keyword evidence="6 11" id="KW-0479">Metal-binding</keyword>
<evidence type="ECO:0000256" key="1">
    <source>
        <dbReference type="ARBA" id="ARBA00001971"/>
    </source>
</evidence>
<dbReference type="InterPro" id="IPR017972">
    <property type="entry name" value="Cyt_P450_CS"/>
</dbReference>
<organism evidence="13 14">
    <name type="scientific">Cucumis melo</name>
    <name type="common">Muskmelon</name>
    <dbReference type="NCBI Taxonomy" id="3656"/>
    <lineage>
        <taxon>Eukaryota</taxon>
        <taxon>Viridiplantae</taxon>
        <taxon>Streptophyta</taxon>
        <taxon>Embryophyta</taxon>
        <taxon>Tracheophyta</taxon>
        <taxon>Spermatophyta</taxon>
        <taxon>Magnoliopsida</taxon>
        <taxon>eudicotyledons</taxon>
        <taxon>Gunneridae</taxon>
        <taxon>Pentapetalae</taxon>
        <taxon>rosids</taxon>
        <taxon>fabids</taxon>
        <taxon>Cucurbitales</taxon>
        <taxon>Cucurbitaceae</taxon>
        <taxon>Benincaseae</taxon>
        <taxon>Cucumis</taxon>
    </lineage>
</organism>
<dbReference type="PANTHER" id="PTHR24286">
    <property type="entry name" value="CYTOCHROME P450 26"/>
    <property type="match status" value="1"/>
</dbReference>
<evidence type="ECO:0000256" key="7">
    <source>
        <dbReference type="ARBA" id="ARBA00022989"/>
    </source>
</evidence>
<keyword evidence="7 12" id="KW-1133">Transmembrane helix</keyword>
<reference evidence="14" key="1">
    <citation type="submission" date="2025-08" db="UniProtKB">
        <authorList>
            <consortium name="RefSeq"/>
        </authorList>
    </citation>
    <scope>IDENTIFICATION</scope>
    <source>
        <tissue evidence="14">Stem</tissue>
    </source>
</reference>
<dbReference type="InterPro" id="IPR001128">
    <property type="entry name" value="Cyt_P450"/>
</dbReference>
<feature type="transmembrane region" description="Helical" evidence="12">
    <location>
        <begin position="306"/>
        <end position="327"/>
    </location>
</feature>
<dbReference type="InterPro" id="IPR002401">
    <property type="entry name" value="Cyt_P450_E_grp-I"/>
</dbReference>
<evidence type="ECO:0000256" key="11">
    <source>
        <dbReference type="RuleBase" id="RU000461"/>
    </source>
</evidence>
<keyword evidence="13" id="KW-1185">Reference proteome</keyword>
<gene>
    <name evidence="14" type="primary">LOC103504002</name>
</gene>
<comment type="cofactor">
    <cofactor evidence="1">
        <name>heme</name>
        <dbReference type="ChEBI" id="CHEBI:30413"/>
    </cofactor>
</comment>
<dbReference type="SUPFAM" id="SSF48264">
    <property type="entry name" value="Cytochrome P450"/>
    <property type="match status" value="1"/>
</dbReference>
<keyword evidence="5 12" id="KW-0812">Transmembrane</keyword>
<dbReference type="PANTHER" id="PTHR24286:SF199">
    <property type="entry name" value="CYTOCHROME P450 88D6"/>
    <property type="match status" value="1"/>
</dbReference>
<evidence type="ECO:0000256" key="2">
    <source>
        <dbReference type="ARBA" id="ARBA00004167"/>
    </source>
</evidence>
<evidence type="ECO:0000256" key="8">
    <source>
        <dbReference type="ARBA" id="ARBA00023002"/>
    </source>
</evidence>
<dbReference type="GeneID" id="103504002"/>
<sequence length="502" mass="57626">MQVWSFTSYSRMEMISVCVIIGVVLGVSLLVFRRLNELWYSVKLGGRAYKSLPPGDLGWPVIGSSFSSYKTFMVQEDPISFIQSLHSRYGEGGIYKTHLYGKPTVIATDPEICRRIYLDEAKFKQHNPESVKILEGSSGDFSKMDHKIAYKVVATPMNGSEVLSNYVDFIEEVIAKGLEEWSSMLREPIKLLDEIGSLFFKVITKVFLGSRLDAKTMVELHALYKELSFAMVMSTFPYDFPGFTFHQAFKARKKIENIIQGVVEEKRSRRFENDKTSEVQCQVDKMVVAIDENGEKLYNNNLIRDLLLRVLFAGHSTPAIAAFWALLHISQNPHVFQKAKEEQESIIRQRPSNKKGLTLNEIKQMKYLTKVINEVLRRNTITPTNFREAKTDVNINGYFIPKGWTIQIWNIAVHMDPQIYSNPQEFNPSRWENYTPKPGTFIPFGLGSRFCPGSELARLEITILLHHFILNYKMEGVNLESYITQMPSPRPENCLCKIIRLS</sequence>
<dbReference type="Proteomes" id="UP001652600">
    <property type="component" value="Chromosome 4"/>
</dbReference>
<comment type="subcellular location">
    <subcellularLocation>
        <location evidence="2">Membrane</location>
        <topology evidence="2">Single-pass membrane protein</topology>
    </subcellularLocation>
</comment>
<dbReference type="PRINTS" id="PR00385">
    <property type="entry name" value="P450"/>
</dbReference>
<evidence type="ECO:0000256" key="9">
    <source>
        <dbReference type="ARBA" id="ARBA00023004"/>
    </source>
</evidence>
<evidence type="ECO:0000313" key="13">
    <source>
        <dbReference type="Proteomes" id="UP001652600"/>
    </source>
</evidence>
<feature type="transmembrane region" description="Helical" evidence="12">
    <location>
        <begin position="14"/>
        <end position="32"/>
    </location>
</feature>
<keyword evidence="11" id="KW-0503">Monooxygenase</keyword>
<comment type="similarity">
    <text evidence="3 11">Belongs to the cytochrome P450 family.</text>
</comment>
<dbReference type="PROSITE" id="PS00086">
    <property type="entry name" value="CYTOCHROME_P450"/>
    <property type="match status" value="1"/>
</dbReference>
<evidence type="ECO:0000256" key="10">
    <source>
        <dbReference type="ARBA" id="ARBA00023136"/>
    </source>
</evidence>
<dbReference type="RefSeq" id="XP_050939443.1">
    <property type="nucleotide sequence ID" value="XM_051083486.1"/>
</dbReference>
<accession>A0ABM3KNS7</accession>
<dbReference type="InterPro" id="IPR036396">
    <property type="entry name" value="Cyt_P450_sf"/>
</dbReference>
<evidence type="ECO:0000256" key="3">
    <source>
        <dbReference type="ARBA" id="ARBA00010617"/>
    </source>
</evidence>